<evidence type="ECO:0000313" key="2">
    <source>
        <dbReference type="Proteomes" id="UP001497516"/>
    </source>
</evidence>
<dbReference type="AlphaFoldDB" id="A0AAV2D964"/>
<sequence length="114" mass="13251">MRELIDLLAIEDSFLRQKSRETWLKSGDTNFSYFHHSVKSKQKRSTIRVLKDEAGVKTQDVDQMAQIAVRFYENLLGKSDSEVEPQTVGYYGRLLKRKLTEEQTEGICALFTEM</sequence>
<reference evidence="1 2" key="1">
    <citation type="submission" date="2024-04" db="EMBL/GenBank/DDBJ databases">
        <authorList>
            <person name="Fracassetti M."/>
        </authorList>
    </citation>
    <scope>NUCLEOTIDE SEQUENCE [LARGE SCALE GENOMIC DNA]</scope>
</reference>
<organism evidence="1 2">
    <name type="scientific">Linum trigynum</name>
    <dbReference type="NCBI Taxonomy" id="586398"/>
    <lineage>
        <taxon>Eukaryota</taxon>
        <taxon>Viridiplantae</taxon>
        <taxon>Streptophyta</taxon>
        <taxon>Embryophyta</taxon>
        <taxon>Tracheophyta</taxon>
        <taxon>Spermatophyta</taxon>
        <taxon>Magnoliopsida</taxon>
        <taxon>eudicotyledons</taxon>
        <taxon>Gunneridae</taxon>
        <taxon>Pentapetalae</taxon>
        <taxon>rosids</taxon>
        <taxon>fabids</taxon>
        <taxon>Malpighiales</taxon>
        <taxon>Linaceae</taxon>
        <taxon>Linum</taxon>
    </lineage>
</organism>
<evidence type="ECO:0000313" key="1">
    <source>
        <dbReference type="EMBL" id="CAL1369881.1"/>
    </source>
</evidence>
<dbReference type="Proteomes" id="UP001497516">
    <property type="component" value="Chromosome 2"/>
</dbReference>
<name>A0AAV2D964_9ROSI</name>
<keyword evidence="2" id="KW-1185">Reference proteome</keyword>
<accession>A0AAV2D964</accession>
<protein>
    <submittedName>
        <fullName evidence="1">Uncharacterized protein</fullName>
    </submittedName>
</protein>
<proteinExistence type="predicted"/>
<dbReference type="EMBL" id="OZ034815">
    <property type="protein sequence ID" value="CAL1369881.1"/>
    <property type="molecule type" value="Genomic_DNA"/>
</dbReference>
<gene>
    <name evidence="1" type="ORF">LTRI10_LOCUS12259</name>
</gene>